<dbReference type="RefSeq" id="WP_345144621.1">
    <property type="nucleotide sequence ID" value="NZ_BAABAT010000108.1"/>
</dbReference>
<feature type="compositionally biased region" description="Polar residues" evidence="1">
    <location>
        <begin position="33"/>
        <end position="43"/>
    </location>
</feature>
<name>A0ABP8DVX7_9ACTN</name>
<gene>
    <name evidence="2" type="ORF">GCM10022255_115430</name>
</gene>
<keyword evidence="3" id="KW-1185">Reference proteome</keyword>
<reference evidence="3" key="1">
    <citation type="journal article" date="2019" name="Int. J. Syst. Evol. Microbiol.">
        <title>The Global Catalogue of Microorganisms (GCM) 10K type strain sequencing project: providing services to taxonomists for standard genome sequencing and annotation.</title>
        <authorList>
            <consortium name="The Broad Institute Genomics Platform"/>
            <consortium name="The Broad Institute Genome Sequencing Center for Infectious Disease"/>
            <person name="Wu L."/>
            <person name="Ma J."/>
        </authorList>
    </citation>
    <scope>NUCLEOTIDE SEQUENCE [LARGE SCALE GENOMIC DNA]</scope>
    <source>
        <strain evidence="3">JCM 17441</strain>
    </source>
</reference>
<dbReference type="EMBL" id="BAABAT010000108">
    <property type="protein sequence ID" value="GAA4264180.1"/>
    <property type="molecule type" value="Genomic_DNA"/>
</dbReference>
<proteinExistence type="predicted"/>
<evidence type="ECO:0000313" key="3">
    <source>
        <dbReference type="Proteomes" id="UP001500620"/>
    </source>
</evidence>
<sequence>MVLPGDPAGGSGSALADSGSLSADVVLALTSGSGSQAGDWSKTSLSPSASWSQGGSSGDFTYTVPLAVPPSLGGPAPNLRLQYSSGSVDGKTTATNAQASWVGDGWDLSLGYIDRSFRSCSDDGAATGDLCFTSANGDNEPISIVMDGVSGQLVRDSATGEYKSAIHTGWSFKKYTGAANADNDGEFWQVMSPDGTQYFFGHGGAYSATAVATNSTANVPVYGNNPGEPCYKTSAQGGYAASSCLQTYRWNLDYIVDPRGNSETIFYQKTTGKYGHNNNHGVADYDANVYPIRIEYGTRQGSEGAPGKPAPMKVEFGIAERCNDVGSCSIDVPWDQFCGVNPTSCPNQTSPAFFMQWALATVTTAVLTDPAKATY</sequence>
<dbReference type="Proteomes" id="UP001500620">
    <property type="component" value="Unassembled WGS sequence"/>
</dbReference>
<evidence type="ECO:0000256" key="1">
    <source>
        <dbReference type="SAM" id="MobiDB-lite"/>
    </source>
</evidence>
<accession>A0ABP8DVX7</accession>
<organism evidence="2 3">
    <name type="scientific">Dactylosporangium darangshiense</name>
    <dbReference type="NCBI Taxonomy" id="579108"/>
    <lineage>
        <taxon>Bacteria</taxon>
        <taxon>Bacillati</taxon>
        <taxon>Actinomycetota</taxon>
        <taxon>Actinomycetes</taxon>
        <taxon>Micromonosporales</taxon>
        <taxon>Micromonosporaceae</taxon>
        <taxon>Dactylosporangium</taxon>
    </lineage>
</organism>
<comment type="caution">
    <text evidence="2">The sequence shown here is derived from an EMBL/GenBank/DDBJ whole genome shotgun (WGS) entry which is preliminary data.</text>
</comment>
<evidence type="ECO:0000313" key="2">
    <source>
        <dbReference type="EMBL" id="GAA4264180.1"/>
    </source>
</evidence>
<feature type="compositionally biased region" description="Low complexity" evidence="1">
    <location>
        <begin position="44"/>
        <end position="54"/>
    </location>
</feature>
<feature type="region of interest" description="Disordered" evidence="1">
    <location>
        <begin position="33"/>
        <end position="56"/>
    </location>
</feature>
<protein>
    <submittedName>
        <fullName evidence="2">Uncharacterized protein</fullName>
    </submittedName>
</protein>